<accession>A0A450YAR8</accession>
<dbReference type="AlphaFoldDB" id="A0A450YAR8"/>
<proteinExistence type="predicted"/>
<dbReference type="Pfam" id="PF13310">
    <property type="entry name" value="Virulence_RhuM"/>
    <property type="match status" value="1"/>
</dbReference>
<evidence type="ECO:0000313" key="1">
    <source>
        <dbReference type="EMBL" id="VFK38632.1"/>
    </source>
</evidence>
<dbReference type="EMBL" id="CAADHB010000003">
    <property type="protein sequence ID" value="VFK77891.1"/>
    <property type="molecule type" value="Genomic_DNA"/>
</dbReference>
<dbReference type="EMBL" id="CAADFU010000034">
    <property type="protein sequence ID" value="VFK44165.1"/>
    <property type="molecule type" value="Genomic_DNA"/>
</dbReference>
<organism evidence="1">
    <name type="scientific">Candidatus Kentrum sp. SD</name>
    <dbReference type="NCBI Taxonomy" id="2126332"/>
    <lineage>
        <taxon>Bacteria</taxon>
        <taxon>Pseudomonadati</taxon>
        <taxon>Pseudomonadota</taxon>
        <taxon>Gammaproteobacteria</taxon>
        <taxon>Candidatus Kentrum</taxon>
    </lineage>
</organism>
<name>A0A450YAR8_9GAMM</name>
<evidence type="ECO:0000313" key="3">
    <source>
        <dbReference type="EMBL" id="VFK77891.1"/>
    </source>
</evidence>
<protein>
    <submittedName>
        <fullName evidence="1">Virulence protein RhuM family protein</fullName>
    </submittedName>
</protein>
<dbReference type="PANTHER" id="PTHR35810">
    <property type="entry name" value="CYTOPLASMIC PROTEIN-RELATED"/>
    <property type="match status" value="1"/>
</dbReference>
<gene>
    <name evidence="3" type="ORF">BECKSD772D_GA0070982_100348</name>
    <name evidence="2" type="ORF">BECKSD772E_GA0070983_103412</name>
    <name evidence="1" type="ORF">BECKSD772F_GA0070984_102627</name>
</gene>
<reference evidence="1" key="1">
    <citation type="submission" date="2019-02" db="EMBL/GenBank/DDBJ databases">
        <authorList>
            <person name="Gruber-Vodicka R. H."/>
            <person name="Seah K. B. B."/>
        </authorList>
    </citation>
    <scope>NUCLEOTIDE SEQUENCE</scope>
    <source>
        <strain evidence="3">BECK_S127</strain>
        <strain evidence="2">BECK_S1320</strain>
        <strain evidence="1">BECK_S1321</strain>
    </source>
</reference>
<dbReference type="PANTHER" id="PTHR35810:SF1">
    <property type="entry name" value="CYTOPLASMIC PROTEIN"/>
    <property type="match status" value="1"/>
</dbReference>
<dbReference type="InterPro" id="IPR011204">
    <property type="entry name" value="Virulence_RhuM-like"/>
</dbReference>
<evidence type="ECO:0000313" key="2">
    <source>
        <dbReference type="EMBL" id="VFK44165.1"/>
    </source>
</evidence>
<sequence>MEECSSRKILKSDVKVAKNYLDRDRIKELERIVSACLDLAENRAERGIVMRMIDWVKFPDSFLELSSYPILDNRGKISAEMAKAKAIMEYDKFRVIQDKSFESDFDRKVKKMFRI</sequence>
<dbReference type="EMBL" id="CAADFR010000026">
    <property type="protein sequence ID" value="VFK38632.1"/>
    <property type="molecule type" value="Genomic_DNA"/>
</dbReference>